<keyword evidence="5" id="KW-0238">DNA-binding</keyword>
<dbReference type="GO" id="GO:0045944">
    <property type="term" value="P:positive regulation of transcription by RNA polymerase II"/>
    <property type="evidence" value="ECO:0007669"/>
    <property type="project" value="TreeGrafter"/>
</dbReference>
<dbReference type="PANTHER" id="PTHR24082:SF283">
    <property type="entry name" value="NUCLEAR HORMONE RECEPTOR HR96"/>
    <property type="match status" value="1"/>
</dbReference>
<keyword evidence="7" id="KW-0675">Receptor</keyword>
<accession>A0A8J2RSL7</accession>
<proteinExistence type="predicted"/>
<evidence type="ECO:0000256" key="7">
    <source>
        <dbReference type="ARBA" id="ARBA00023170"/>
    </source>
</evidence>
<dbReference type="InterPro" id="IPR050234">
    <property type="entry name" value="Nuclear_hormone_rcpt_NR1"/>
</dbReference>
<keyword evidence="6" id="KW-0804">Transcription</keyword>
<dbReference type="InterPro" id="IPR035500">
    <property type="entry name" value="NHR-like_dom_sf"/>
</dbReference>
<dbReference type="SUPFAM" id="SSF48508">
    <property type="entry name" value="Nuclear receptor ligand-binding domain"/>
    <property type="match status" value="1"/>
</dbReference>
<dbReference type="GO" id="GO:0008270">
    <property type="term" value="F:zinc ion binding"/>
    <property type="evidence" value="ECO:0007669"/>
    <property type="project" value="UniProtKB-KW"/>
</dbReference>
<evidence type="ECO:0000256" key="8">
    <source>
        <dbReference type="ARBA" id="ARBA00023242"/>
    </source>
</evidence>
<dbReference type="SMART" id="SM00399">
    <property type="entry name" value="ZnF_C4"/>
    <property type="match status" value="1"/>
</dbReference>
<comment type="caution">
    <text evidence="10">The sequence shown here is derived from an EMBL/GenBank/DDBJ whole genome shotgun (WGS) entry which is preliminary data.</text>
</comment>
<dbReference type="InterPro" id="IPR001628">
    <property type="entry name" value="Znf_hrmn_rcpt"/>
</dbReference>
<dbReference type="PROSITE" id="PS00031">
    <property type="entry name" value="NUCLEAR_REC_DBD_1"/>
    <property type="match status" value="1"/>
</dbReference>
<dbReference type="EMBL" id="CAKKLH010000288">
    <property type="protein sequence ID" value="CAH0108874.1"/>
    <property type="molecule type" value="Genomic_DNA"/>
</dbReference>
<dbReference type="Gene3D" id="3.30.50.10">
    <property type="entry name" value="Erythroid Transcription Factor GATA-1, subunit A"/>
    <property type="match status" value="1"/>
</dbReference>
<dbReference type="SUPFAM" id="SSF57716">
    <property type="entry name" value="Glucocorticoid receptor-like (DNA-binding domain)"/>
    <property type="match status" value="1"/>
</dbReference>
<dbReference type="GO" id="GO:0030154">
    <property type="term" value="P:cell differentiation"/>
    <property type="evidence" value="ECO:0007669"/>
    <property type="project" value="TreeGrafter"/>
</dbReference>
<dbReference type="PANTHER" id="PTHR24082">
    <property type="entry name" value="NUCLEAR HORMONE RECEPTOR"/>
    <property type="match status" value="1"/>
</dbReference>
<evidence type="ECO:0000256" key="5">
    <source>
        <dbReference type="ARBA" id="ARBA00023125"/>
    </source>
</evidence>
<dbReference type="Pfam" id="PF00105">
    <property type="entry name" value="zf-C4"/>
    <property type="match status" value="1"/>
</dbReference>
<evidence type="ECO:0000256" key="3">
    <source>
        <dbReference type="ARBA" id="ARBA00022833"/>
    </source>
</evidence>
<evidence type="ECO:0000256" key="2">
    <source>
        <dbReference type="ARBA" id="ARBA00022771"/>
    </source>
</evidence>
<organism evidence="10 11">
    <name type="scientific">Daphnia galeata</name>
    <dbReference type="NCBI Taxonomy" id="27404"/>
    <lineage>
        <taxon>Eukaryota</taxon>
        <taxon>Metazoa</taxon>
        <taxon>Ecdysozoa</taxon>
        <taxon>Arthropoda</taxon>
        <taxon>Crustacea</taxon>
        <taxon>Branchiopoda</taxon>
        <taxon>Diplostraca</taxon>
        <taxon>Cladocera</taxon>
        <taxon>Anomopoda</taxon>
        <taxon>Daphniidae</taxon>
        <taxon>Daphnia</taxon>
    </lineage>
</organism>
<protein>
    <recommendedName>
        <fullName evidence="9">Nuclear receptor domain-containing protein</fullName>
    </recommendedName>
</protein>
<gene>
    <name evidence="10" type="ORF">DGAL_LOCUS12294</name>
</gene>
<dbReference type="PRINTS" id="PR00047">
    <property type="entry name" value="STROIDFINGER"/>
</dbReference>
<dbReference type="InterPro" id="IPR013088">
    <property type="entry name" value="Znf_NHR/GATA"/>
</dbReference>
<dbReference type="OrthoDB" id="6353624at2759"/>
<dbReference type="AlphaFoldDB" id="A0A8J2RSL7"/>
<keyword evidence="8" id="KW-0539">Nucleus</keyword>
<dbReference type="Gene3D" id="1.10.565.10">
    <property type="entry name" value="Retinoid X Receptor"/>
    <property type="match status" value="1"/>
</dbReference>
<keyword evidence="3" id="KW-0862">Zinc</keyword>
<keyword evidence="2" id="KW-0863">Zinc-finger</keyword>
<evidence type="ECO:0000256" key="1">
    <source>
        <dbReference type="ARBA" id="ARBA00022723"/>
    </source>
</evidence>
<evidence type="ECO:0000313" key="11">
    <source>
        <dbReference type="Proteomes" id="UP000789390"/>
    </source>
</evidence>
<dbReference type="InterPro" id="IPR000536">
    <property type="entry name" value="Nucl_hrmn_rcpt_lig-bd"/>
</dbReference>
<feature type="domain" description="Nuclear receptor" evidence="9">
    <location>
        <begin position="233"/>
        <end position="304"/>
    </location>
</feature>
<dbReference type="Proteomes" id="UP000789390">
    <property type="component" value="Unassembled WGS sequence"/>
</dbReference>
<evidence type="ECO:0000256" key="6">
    <source>
        <dbReference type="ARBA" id="ARBA00023163"/>
    </source>
</evidence>
<sequence>MEFIAEAVMTSIDLTQTGCNDTVNDPSPLSLSSCSSSPSVPTSVDQLHPARLDLDSYPTAFYRPENVEQTPAVFTSHYAEPPLEQTPLEPVSNTEVEKCYDEMISNGMRVMHFMDHRPFDVFRQQYPTHNFPGTHYPPGYCPPICGLTLEPYSPINAPTTSSFSPHVIVPQPVGYSNSSISNSSEKSLGFQPYQSNHLQQQFDDSNVIQRHVPKGSSDSDTSSDEQYTYHIEMPPCNICGDISCGIHYGVVVCEGCKGFFRRANLRNPEEPVFICFNNSNCIVNRSNRNKCRACRLRRCYEVGMVFGDGNDFSRKRRRNRFDQLQDSLPPPIHYRPRTMPSSDVMEWMGFVVAAQSASFTNVSKIFASRYAAVLSLNPEQLWPPSGDLSKYHGYQAIQHFAYSLPFISLLPPDLRTYLLETNALDVMILRLIFRFCSERESFLFPTGAEVTKACLSSTLLGSTTVNRLANLGRLVFRWGIGCDELAFLSTLALLSPDALNDGSLHSHATVLHDIVSKVLQAFQYFVRQRWSTRPFFIGKLVAFLSDIRALQTTVALQTWLEPAGSSSHSI</sequence>
<dbReference type="GO" id="GO:0000978">
    <property type="term" value="F:RNA polymerase II cis-regulatory region sequence-specific DNA binding"/>
    <property type="evidence" value="ECO:0007669"/>
    <property type="project" value="TreeGrafter"/>
</dbReference>
<keyword evidence="4" id="KW-0805">Transcription regulation</keyword>
<evidence type="ECO:0000259" key="9">
    <source>
        <dbReference type="PROSITE" id="PS51030"/>
    </source>
</evidence>
<reference evidence="10" key="1">
    <citation type="submission" date="2021-11" db="EMBL/GenBank/DDBJ databases">
        <authorList>
            <person name="Schell T."/>
        </authorList>
    </citation>
    <scope>NUCLEOTIDE SEQUENCE</scope>
    <source>
        <strain evidence="10">M5</strain>
    </source>
</reference>
<dbReference type="SMART" id="SM00430">
    <property type="entry name" value="HOLI"/>
    <property type="match status" value="1"/>
</dbReference>
<evidence type="ECO:0000256" key="4">
    <source>
        <dbReference type="ARBA" id="ARBA00023015"/>
    </source>
</evidence>
<name>A0A8J2RSL7_9CRUS</name>
<dbReference type="GO" id="GO:0000122">
    <property type="term" value="P:negative regulation of transcription by RNA polymerase II"/>
    <property type="evidence" value="ECO:0007669"/>
    <property type="project" value="TreeGrafter"/>
</dbReference>
<dbReference type="GO" id="GO:0004879">
    <property type="term" value="F:nuclear receptor activity"/>
    <property type="evidence" value="ECO:0007669"/>
    <property type="project" value="TreeGrafter"/>
</dbReference>
<evidence type="ECO:0000313" key="10">
    <source>
        <dbReference type="EMBL" id="CAH0108874.1"/>
    </source>
</evidence>
<dbReference type="PROSITE" id="PS51030">
    <property type="entry name" value="NUCLEAR_REC_DBD_2"/>
    <property type="match status" value="1"/>
</dbReference>
<keyword evidence="11" id="KW-1185">Reference proteome</keyword>
<dbReference type="CDD" id="cd06916">
    <property type="entry name" value="NR_DBD_like"/>
    <property type="match status" value="1"/>
</dbReference>
<keyword evidence="1" id="KW-0479">Metal-binding</keyword>